<dbReference type="GeneID" id="77254577"/>
<dbReference type="EMBL" id="CP020931">
    <property type="protein sequence ID" value="ARM82684.1"/>
    <property type="molecule type" value="Genomic_DNA"/>
</dbReference>
<dbReference type="InterPro" id="IPR050469">
    <property type="entry name" value="Diguanylate_Cyclase"/>
</dbReference>
<feature type="transmembrane region" description="Helical" evidence="5">
    <location>
        <begin position="79"/>
        <end position="96"/>
    </location>
</feature>
<dbReference type="Gene3D" id="3.30.70.270">
    <property type="match status" value="1"/>
</dbReference>
<sequence>MTRLPDTSQQVADEGEEERVSRLLTGLSAMAILFLLGIGAKAWFANHTHHAFSLWFFAGLVAMNMLSFARSRNRRHQKAGMISIVGLLFGYLIITGGESNTGPLWFYVFPPLLFYLTDLKTGTAVLLFCCLLAVVVFQFPELPLVTAEYSTDFKIRFFATLTFESIFCFVLEASRLKARNELMDMARTHQHAARTDELTGLSNRRDMQHRLNEEYSRYRRSGHHFSIVLIDLDLFKRINDDYGHDAGDHVLRAFSELMQTVIRQTDVAARWGGEEFLILLPDTSLLQALTLAERLRSEVASAEFSFTGQRMPVTISAGICSIAKTGSVDELLKQADVHLYSAKEDGRNRIAPRVRTSPRETSPSGAGS</sequence>
<dbReference type="RefSeq" id="WP_085678700.1">
    <property type="nucleotide sequence ID" value="NZ_CP020931.1"/>
</dbReference>
<dbReference type="PANTHER" id="PTHR45138:SF9">
    <property type="entry name" value="DIGUANYLATE CYCLASE DGCM-RELATED"/>
    <property type="match status" value="1"/>
</dbReference>
<feature type="region of interest" description="Disordered" evidence="4">
    <location>
        <begin position="348"/>
        <end position="368"/>
    </location>
</feature>
<dbReference type="NCBIfam" id="TIGR00254">
    <property type="entry name" value="GGDEF"/>
    <property type="match status" value="1"/>
</dbReference>
<evidence type="ECO:0000313" key="8">
    <source>
        <dbReference type="Proteomes" id="UP000193100"/>
    </source>
</evidence>
<keyword evidence="5" id="KW-1133">Transmembrane helix</keyword>
<evidence type="ECO:0000256" key="3">
    <source>
        <dbReference type="ARBA" id="ARBA00034247"/>
    </source>
</evidence>
<dbReference type="EC" id="2.7.7.65" evidence="2"/>
<dbReference type="PANTHER" id="PTHR45138">
    <property type="entry name" value="REGULATORY COMPONENTS OF SENSORY TRANSDUCTION SYSTEM"/>
    <property type="match status" value="1"/>
</dbReference>
<evidence type="ECO:0000259" key="6">
    <source>
        <dbReference type="PROSITE" id="PS50887"/>
    </source>
</evidence>
<dbReference type="AlphaFoldDB" id="A0A1W6K5I9"/>
<feature type="transmembrane region" description="Helical" evidence="5">
    <location>
        <begin position="50"/>
        <end position="67"/>
    </location>
</feature>
<dbReference type="Proteomes" id="UP000193100">
    <property type="component" value="Chromosome"/>
</dbReference>
<feature type="transmembrane region" description="Helical" evidence="5">
    <location>
        <begin position="23"/>
        <end position="44"/>
    </location>
</feature>
<keyword evidence="5" id="KW-0812">Transmembrane</keyword>
<evidence type="ECO:0000313" key="7">
    <source>
        <dbReference type="EMBL" id="ARM82684.1"/>
    </source>
</evidence>
<comment type="cofactor">
    <cofactor evidence="1">
        <name>Mg(2+)</name>
        <dbReference type="ChEBI" id="CHEBI:18420"/>
    </cofactor>
</comment>
<evidence type="ECO:0000256" key="5">
    <source>
        <dbReference type="SAM" id="Phobius"/>
    </source>
</evidence>
<comment type="catalytic activity">
    <reaction evidence="3">
        <text>2 GTP = 3',3'-c-di-GMP + 2 diphosphate</text>
        <dbReference type="Rhea" id="RHEA:24898"/>
        <dbReference type="ChEBI" id="CHEBI:33019"/>
        <dbReference type="ChEBI" id="CHEBI:37565"/>
        <dbReference type="ChEBI" id="CHEBI:58805"/>
        <dbReference type="EC" id="2.7.7.65"/>
    </reaction>
</comment>
<name>A0A1W6K5I9_9GAMM</name>
<feature type="domain" description="GGDEF" evidence="6">
    <location>
        <begin position="223"/>
        <end position="355"/>
    </location>
</feature>
<organism evidence="7 8">
    <name type="scientific">Marinobacter salarius</name>
    <dbReference type="NCBI Taxonomy" id="1420917"/>
    <lineage>
        <taxon>Bacteria</taxon>
        <taxon>Pseudomonadati</taxon>
        <taxon>Pseudomonadota</taxon>
        <taxon>Gammaproteobacteria</taxon>
        <taxon>Pseudomonadales</taxon>
        <taxon>Marinobacteraceae</taxon>
        <taxon>Marinobacter</taxon>
    </lineage>
</organism>
<reference evidence="7 8" key="1">
    <citation type="submission" date="2017-04" db="EMBL/GenBank/DDBJ databases">
        <title>Genome Sequence of Marinobacter salarius strain SMR5 Isolated from a culture of the Diatom Skeletonema marinoi.</title>
        <authorList>
            <person name="Topel M."/>
            <person name="Pinder M.I.M."/>
            <person name="Johansson O.N."/>
            <person name="Kourtchenko O."/>
            <person name="Godhe A."/>
            <person name="Clarke A.K."/>
        </authorList>
    </citation>
    <scope>NUCLEOTIDE SEQUENCE [LARGE SCALE GENOMIC DNA]</scope>
    <source>
        <strain evidence="7 8">SMR5</strain>
    </source>
</reference>
<dbReference type="GO" id="GO:0052621">
    <property type="term" value="F:diguanylate cyclase activity"/>
    <property type="evidence" value="ECO:0007669"/>
    <property type="project" value="UniProtKB-EC"/>
</dbReference>
<dbReference type="InterPro" id="IPR000160">
    <property type="entry name" value="GGDEF_dom"/>
</dbReference>
<dbReference type="Pfam" id="PF00990">
    <property type="entry name" value="GGDEF"/>
    <property type="match status" value="1"/>
</dbReference>
<accession>A0A1W6K5I9</accession>
<dbReference type="InterPro" id="IPR029787">
    <property type="entry name" value="Nucleotide_cyclase"/>
</dbReference>
<dbReference type="SUPFAM" id="SSF55073">
    <property type="entry name" value="Nucleotide cyclase"/>
    <property type="match status" value="1"/>
</dbReference>
<keyword evidence="5" id="KW-0472">Membrane</keyword>
<protein>
    <recommendedName>
        <fullName evidence="2">diguanylate cyclase</fullName>
        <ecNumber evidence="2">2.7.7.65</ecNumber>
    </recommendedName>
</protein>
<evidence type="ECO:0000256" key="2">
    <source>
        <dbReference type="ARBA" id="ARBA00012528"/>
    </source>
</evidence>
<feature type="transmembrane region" description="Helical" evidence="5">
    <location>
        <begin position="124"/>
        <end position="140"/>
    </location>
</feature>
<dbReference type="PROSITE" id="PS50887">
    <property type="entry name" value="GGDEF"/>
    <property type="match status" value="1"/>
</dbReference>
<dbReference type="CDD" id="cd01949">
    <property type="entry name" value="GGDEF"/>
    <property type="match status" value="1"/>
</dbReference>
<gene>
    <name evidence="7" type="primary">pleD</name>
    <name evidence="7" type="ORF">MARSALSMR5_00584</name>
</gene>
<dbReference type="InterPro" id="IPR043128">
    <property type="entry name" value="Rev_trsase/Diguanyl_cyclase"/>
</dbReference>
<dbReference type="STRING" id="1420917.AU15_01865"/>
<dbReference type="FunFam" id="3.30.70.270:FF:000001">
    <property type="entry name" value="Diguanylate cyclase domain protein"/>
    <property type="match status" value="1"/>
</dbReference>
<evidence type="ECO:0000256" key="4">
    <source>
        <dbReference type="SAM" id="MobiDB-lite"/>
    </source>
</evidence>
<feature type="compositionally biased region" description="Polar residues" evidence="4">
    <location>
        <begin position="359"/>
        <end position="368"/>
    </location>
</feature>
<evidence type="ECO:0000256" key="1">
    <source>
        <dbReference type="ARBA" id="ARBA00001946"/>
    </source>
</evidence>
<dbReference type="SMART" id="SM00267">
    <property type="entry name" value="GGDEF"/>
    <property type="match status" value="1"/>
</dbReference>
<proteinExistence type="predicted"/>